<dbReference type="PANTHER" id="PTHR22642:SF2">
    <property type="entry name" value="PROTEIN LONG AFTER FAR-RED 3"/>
    <property type="match status" value="1"/>
</dbReference>
<accession>A0AAV5GX33</accession>
<reference evidence="2 3" key="1">
    <citation type="submission" date="2021-12" db="EMBL/GenBank/DDBJ databases">
        <title>High titer production of polyol ester of fatty acids by Rhodotorula paludigena BS15 towards product separation-free biomass refinery.</title>
        <authorList>
            <person name="Mano J."/>
            <person name="Ono H."/>
            <person name="Tanaka T."/>
            <person name="Naito K."/>
            <person name="Sushida H."/>
            <person name="Ike M."/>
            <person name="Tokuyasu K."/>
            <person name="Kitaoka M."/>
        </authorList>
    </citation>
    <scope>NUCLEOTIDE SEQUENCE [LARGE SCALE GENOMIC DNA]</scope>
    <source>
        <strain evidence="2 3">BS15</strain>
    </source>
</reference>
<feature type="domain" description="Amidohydrolase 3" evidence="1">
    <location>
        <begin position="58"/>
        <end position="130"/>
    </location>
</feature>
<protein>
    <recommendedName>
        <fullName evidence="1">Amidohydrolase 3 domain-containing protein</fullName>
    </recommendedName>
</protein>
<dbReference type="Pfam" id="PF07969">
    <property type="entry name" value="Amidohydro_3"/>
    <property type="match status" value="1"/>
</dbReference>
<gene>
    <name evidence="2" type="ORF">Rhopal_006956-T1</name>
</gene>
<dbReference type="GO" id="GO:0016810">
    <property type="term" value="F:hydrolase activity, acting on carbon-nitrogen (but not peptide) bonds"/>
    <property type="evidence" value="ECO:0007669"/>
    <property type="project" value="InterPro"/>
</dbReference>
<dbReference type="InterPro" id="IPR013108">
    <property type="entry name" value="Amidohydro_3"/>
</dbReference>
<evidence type="ECO:0000313" key="3">
    <source>
        <dbReference type="Proteomes" id="UP001342314"/>
    </source>
</evidence>
<sequence>MDESDGGAHLRVQCVVFDAGKVVGRGSLAEVRSEWGDLDTTGKGIGRRGGVRIHYLKRGQTVLPGLTDAHAHVLQQGEASTAVNLVGATSVQEVVDRIARFVEADPELQADRSRFILGLGWDQTKYADTGREFPTALLPPELPVEVPGGEIVRLPDGRPSGVFLDNAMGYISKSRIFPLFVAVV</sequence>
<proteinExistence type="predicted"/>
<name>A0AAV5GX33_9BASI</name>
<comment type="caution">
    <text evidence="2">The sequence shown here is derived from an EMBL/GenBank/DDBJ whole genome shotgun (WGS) entry which is preliminary data.</text>
</comment>
<organism evidence="2 3">
    <name type="scientific">Rhodotorula paludigena</name>
    <dbReference type="NCBI Taxonomy" id="86838"/>
    <lineage>
        <taxon>Eukaryota</taxon>
        <taxon>Fungi</taxon>
        <taxon>Dikarya</taxon>
        <taxon>Basidiomycota</taxon>
        <taxon>Pucciniomycotina</taxon>
        <taxon>Microbotryomycetes</taxon>
        <taxon>Sporidiobolales</taxon>
        <taxon>Sporidiobolaceae</taxon>
        <taxon>Rhodotorula</taxon>
    </lineage>
</organism>
<dbReference type="EMBL" id="BQKY01000015">
    <property type="protein sequence ID" value="GJN93897.1"/>
    <property type="molecule type" value="Genomic_DNA"/>
</dbReference>
<dbReference type="AlphaFoldDB" id="A0AAV5GX33"/>
<dbReference type="Gene3D" id="2.30.40.10">
    <property type="entry name" value="Urease, subunit C, domain 1"/>
    <property type="match status" value="1"/>
</dbReference>
<dbReference type="Gene3D" id="3.20.20.140">
    <property type="entry name" value="Metal-dependent hydrolases"/>
    <property type="match status" value="1"/>
</dbReference>
<evidence type="ECO:0000313" key="2">
    <source>
        <dbReference type="EMBL" id="GJN93897.1"/>
    </source>
</evidence>
<dbReference type="Proteomes" id="UP001342314">
    <property type="component" value="Unassembled WGS sequence"/>
</dbReference>
<evidence type="ECO:0000259" key="1">
    <source>
        <dbReference type="Pfam" id="PF07969"/>
    </source>
</evidence>
<dbReference type="Gene3D" id="3.10.310.70">
    <property type="match status" value="1"/>
</dbReference>
<dbReference type="PANTHER" id="PTHR22642">
    <property type="entry name" value="IMIDAZOLONEPROPIONASE"/>
    <property type="match status" value="1"/>
</dbReference>
<dbReference type="InterPro" id="IPR011059">
    <property type="entry name" value="Metal-dep_hydrolase_composite"/>
</dbReference>
<keyword evidence="3" id="KW-1185">Reference proteome</keyword>